<name>A0A072P6H6_9EURO</name>
<dbReference type="RefSeq" id="XP_013258304.1">
    <property type="nucleotide sequence ID" value="XM_013402850.1"/>
</dbReference>
<dbReference type="InterPro" id="IPR016040">
    <property type="entry name" value="NAD(P)-bd_dom"/>
</dbReference>
<organism evidence="2 3">
    <name type="scientific">Exophiala aquamarina CBS 119918</name>
    <dbReference type="NCBI Taxonomy" id="1182545"/>
    <lineage>
        <taxon>Eukaryota</taxon>
        <taxon>Fungi</taxon>
        <taxon>Dikarya</taxon>
        <taxon>Ascomycota</taxon>
        <taxon>Pezizomycotina</taxon>
        <taxon>Eurotiomycetes</taxon>
        <taxon>Chaetothyriomycetidae</taxon>
        <taxon>Chaetothyriales</taxon>
        <taxon>Herpotrichiellaceae</taxon>
        <taxon>Exophiala</taxon>
    </lineage>
</organism>
<dbReference type="InterPro" id="IPR036291">
    <property type="entry name" value="NAD(P)-bd_dom_sf"/>
</dbReference>
<dbReference type="EMBL" id="AMGV01000007">
    <property type="protein sequence ID" value="KEF55714.1"/>
    <property type="molecule type" value="Genomic_DNA"/>
</dbReference>
<reference evidence="2 3" key="1">
    <citation type="submission" date="2013-03" db="EMBL/GenBank/DDBJ databases">
        <title>The Genome Sequence of Exophiala aquamarina CBS 119918.</title>
        <authorList>
            <consortium name="The Broad Institute Genomics Platform"/>
            <person name="Cuomo C."/>
            <person name="de Hoog S."/>
            <person name="Gorbushina A."/>
            <person name="Walker B."/>
            <person name="Young S.K."/>
            <person name="Zeng Q."/>
            <person name="Gargeya S."/>
            <person name="Fitzgerald M."/>
            <person name="Haas B."/>
            <person name="Abouelleil A."/>
            <person name="Allen A.W."/>
            <person name="Alvarado L."/>
            <person name="Arachchi H.M."/>
            <person name="Berlin A.M."/>
            <person name="Chapman S.B."/>
            <person name="Gainer-Dewar J."/>
            <person name="Goldberg J."/>
            <person name="Griggs A."/>
            <person name="Gujja S."/>
            <person name="Hansen M."/>
            <person name="Howarth C."/>
            <person name="Imamovic A."/>
            <person name="Ireland A."/>
            <person name="Larimer J."/>
            <person name="McCowan C."/>
            <person name="Murphy C."/>
            <person name="Pearson M."/>
            <person name="Poon T.W."/>
            <person name="Priest M."/>
            <person name="Roberts A."/>
            <person name="Saif S."/>
            <person name="Shea T."/>
            <person name="Sisk P."/>
            <person name="Sykes S."/>
            <person name="Wortman J."/>
            <person name="Nusbaum C."/>
            <person name="Birren B."/>
        </authorList>
    </citation>
    <scope>NUCLEOTIDE SEQUENCE [LARGE SCALE GENOMIC DNA]</scope>
    <source>
        <strain evidence="2 3">CBS 119918</strain>
    </source>
</reference>
<dbReference type="STRING" id="1182545.A0A072P6H6"/>
<proteinExistence type="predicted"/>
<evidence type="ECO:0000259" key="1">
    <source>
        <dbReference type="Pfam" id="PF13460"/>
    </source>
</evidence>
<dbReference type="VEuPathDB" id="FungiDB:A1O9_08464"/>
<dbReference type="Proteomes" id="UP000027920">
    <property type="component" value="Unassembled WGS sequence"/>
</dbReference>
<gene>
    <name evidence="2" type="ORF">A1O9_08464</name>
</gene>
<dbReference type="SUPFAM" id="SSF51735">
    <property type="entry name" value="NAD(P)-binding Rossmann-fold domains"/>
    <property type="match status" value="1"/>
</dbReference>
<sequence>MSFSSQAAQELKGLPQSIHALVRDLDSPNAQALAKLSPSAKLFKGDNDDVSAVAAAAESCTACFFHLNTGWTDFKSEQRHAENILSVLSTVPSVKRVVYTTTAGVKDPGVSGNFKNIKEGTNRYACIEGKYTNELAVQKAAEQNGWAWTIIKPANFLSNFLSPVAKWMYPQLAEHRISTVLPFDYKFIHRQ</sequence>
<protein>
    <recommendedName>
        <fullName evidence="1">NAD(P)-binding domain-containing protein</fullName>
    </recommendedName>
</protein>
<comment type="caution">
    <text evidence="2">The sequence shown here is derived from an EMBL/GenBank/DDBJ whole genome shotgun (WGS) entry which is preliminary data.</text>
</comment>
<keyword evidence="3" id="KW-1185">Reference proteome</keyword>
<dbReference type="HOGENOM" id="CLU_1421421_0_0_1"/>
<dbReference type="OrthoDB" id="4119967at2759"/>
<dbReference type="AlphaFoldDB" id="A0A072P6H6"/>
<evidence type="ECO:0000313" key="3">
    <source>
        <dbReference type="Proteomes" id="UP000027920"/>
    </source>
</evidence>
<accession>A0A072P6H6</accession>
<dbReference type="Gene3D" id="3.40.50.720">
    <property type="entry name" value="NAD(P)-binding Rossmann-like Domain"/>
    <property type="match status" value="1"/>
</dbReference>
<dbReference type="Pfam" id="PF13460">
    <property type="entry name" value="NAD_binding_10"/>
    <property type="match status" value="1"/>
</dbReference>
<dbReference type="GeneID" id="25283377"/>
<evidence type="ECO:0000313" key="2">
    <source>
        <dbReference type="EMBL" id="KEF55714.1"/>
    </source>
</evidence>
<feature type="domain" description="NAD(P)-binding" evidence="1">
    <location>
        <begin position="17"/>
        <end position="157"/>
    </location>
</feature>